<protein>
    <recommendedName>
        <fullName evidence="1">VWA-like domain-containing protein</fullName>
    </recommendedName>
</protein>
<comment type="caution">
    <text evidence="2">The sequence shown here is derived from an EMBL/GenBank/DDBJ whole genome shotgun (WGS) entry which is preliminary data.</text>
</comment>
<feature type="domain" description="VWA-like" evidence="1">
    <location>
        <begin position="19"/>
        <end position="136"/>
    </location>
</feature>
<keyword evidence="3" id="KW-1185">Reference proteome</keyword>
<accession>W4R0V2</accession>
<evidence type="ECO:0000313" key="3">
    <source>
        <dbReference type="Proteomes" id="UP000018896"/>
    </source>
</evidence>
<reference evidence="2 3" key="1">
    <citation type="journal article" date="2014" name="Genome Announc.">
        <title>Draft Genome Sequences of Three Alkaliphilic Bacillus Strains, Bacillus wakoensis JCM 9140T, Bacillus akibai JCM 9157T, and Bacillus hemicellulosilyticus JCM 9152T.</title>
        <authorList>
            <person name="Yuki M."/>
            <person name="Oshima K."/>
            <person name="Suda W."/>
            <person name="Oshida Y."/>
            <person name="Kitamura K."/>
            <person name="Iida T."/>
            <person name="Hattori M."/>
            <person name="Ohkuma M."/>
        </authorList>
    </citation>
    <scope>NUCLEOTIDE SEQUENCE [LARGE SCALE GENOMIC DNA]</scope>
    <source>
        <strain evidence="2 3">JCM 9157</strain>
    </source>
</reference>
<dbReference type="RefSeq" id="WP_035667658.1">
    <property type="nucleotide sequence ID" value="NZ_BAUV01000058.1"/>
</dbReference>
<evidence type="ECO:0000313" key="2">
    <source>
        <dbReference type="EMBL" id="GAE37189.1"/>
    </source>
</evidence>
<dbReference type="InterPro" id="IPR018698">
    <property type="entry name" value="VWA-like_dom"/>
</dbReference>
<proteinExistence type="predicted"/>
<dbReference type="EMBL" id="BAUV01000058">
    <property type="protein sequence ID" value="GAE37189.1"/>
    <property type="molecule type" value="Genomic_DNA"/>
</dbReference>
<dbReference type="eggNOG" id="ENOG5033W1Z">
    <property type="taxonomic scope" value="Bacteria"/>
</dbReference>
<dbReference type="Pfam" id="PF09967">
    <property type="entry name" value="DUF2201"/>
    <property type="match status" value="1"/>
</dbReference>
<organism evidence="2 3">
    <name type="scientific">Halalkalibacter akibai (strain ATCC 43226 / DSM 21942 / CIP 109018 / JCM 9157 / 1139)</name>
    <name type="common">Bacillus akibai</name>
    <dbReference type="NCBI Taxonomy" id="1236973"/>
    <lineage>
        <taxon>Bacteria</taxon>
        <taxon>Bacillati</taxon>
        <taxon>Bacillota</taxon>
        <taxon>Bacilli</taxon>
        <taxon>Bacillales</taxon>
        <taxon>Bacillaceae</taxon>
        <taxon>Halalkalibacter</taxon>
    </lineage>
</organism>
<dbReference type="Proteomes" id="UP000018896">
    <property type="component" value="Unassembled WGS sequence"/>
</dbReference>
<name>W4R0V2_HALA3</name>
<dbReference type="OrthoDB" id="2719107at2"/>
<dbReference type="AlphaFoldDB" id="W4R0V2"/>
<evidence type="ECO:0000259" key="1">
    <source>
        <dbReference type="Pfam" id="PF09967"/>
    </source>
</evidence>
<gene>
    <name evidence="2" type="ORF">JCM9157_4457</name>
</gene>
<sequence length="136" mass="16126">MKWQRELLKIMQNNKDKKVALAIDTSNNQTDVELINNIRKFIKEMNPETTLVQADFKLREVSNIKEDKDIVFYKHGKSSYTEVFEWANDEDIETLLYVTDLTGYIYENLTLKPFIYWLIPDEFKPKAPFGRVLNIT</sequence>